<dbReference type="Gene3D" id="4.10.240.10">
    <property type="entry name" value="Zn(2)-C6 fungal-type DNA-binding domain"/>
    <property type="match status" value="1"/>
</dbReference>
<dbReference type="PANTHER" id="PTHR47431">
    <property type="entry name" value="ZN(II)2CYS6 TRANSCRIPTION FACTOR (EUROFUNG)-RELATED"/>
    <property type="match status" value="1"/>
</dbReference>
<evidence type="ECO:0000313" key="7">
    <source>
        <dbReference type="Proteomes" id="UP001610444"/>
    </source>
</evidence>
<dbReference type="EMBL" id="JBFXLR010000013">
    <property type="protein sequence ID" value="KAL2853729.1"/>
    <property type="molecule type" value="Genomic_DNA"/>
</dbReference>
<dbReference type="Pfam" id="PF00172">
    <property type="entry name" value="Zn_clus"/>
    <property type="match status" value="1"/>
</dbReference>
<keyword evidence="7" id="KW-1185">Reference proteome</keyword>
<dbReference type="CDD" id="cd12148">
    <property type="entry name" value="fungal_TF_MHR"/>
    <property type="match status" value="1"/>
</dbReference>
<evidence type="ECO:0000256" key="4">
    <source>
        <dbReference type="ARBA" id="ARBA00023242"/>
    </source>
</evidence>
<gene>
    <name evidence="6" type="ORF">BJX68DRAFT_46328</name>
</gene>
<name>A0ABR4KN83_9EURO</name>
<dbReference type="GeneID" id="98164393"/>
<organism evidence="6 7">
    <name type="scientific">Aspergillus pseudodeflectus</name>
    <dbReference type="NCBI Taxonomy" id="176178"/>
    <lineage>
        <taxon>Eukaryota</taxon>
        <taxon>Fungi</taxon>
        <taxon>Dikarya</taxon>
        <taxon>Ascomycota</taxon>
        <taxon>Pezizomycotina</taxon>
        <taxon>Eurotiomycetes</taxon>
        <taxon>Eurotiomycetidae</taxon>
        <taxon>Eurotiales</taxon>
        <taxon>Aspergillaceae</taxon>
        <taxon>Aspergillus</taxon>
        <taxon>Aspergillus subgen. Nidulantes</taxon>
    </lineage>
</organism>
<evidence type="ECO:0000313" key="6">
    <source>
        <dbReference type="EMBL" id="KAL2853729.1"/>
    </source>
</evidence>
<keyword evidence="2" id="KW-0238">DNA-binding</keyword>
<dbReference type="CDD" id="cd00067">
    <property type="entry name" value="GAL4"/>
    <property type="match status" value="1"/>
</dbReference>
<evidence type="ECO:0000259" key="5">
    <source>
        <dbReference type="PROSITE" id="PS50048"/>
    </source>
</evidence>
<dbReference type="SMART" id="SM00066">
    <property type="entry name" value="GAL4"/>
    <property type="match status" value="1"/>
</dbReference>
<dbReference type="InterPro" id="IPR001138">
    <property type="entry name" value="Zn2Cys6_DnaBD"/>
</dbReference>
<reference evidence="6 7" key="1">
    <citation type="submission" date="2024-07" db="EMBL/GenBank/DDBJ databases">
        <title>Section-level genome sequencing and comparative genomics of Aspergillus sections Usti and Cavernicolus.</title>
        <authorList>
            <consortium name="Lawrence Berkeley National Laboratory"/>
            <person name="Nybo J.L."/>
            <person name="Vesth T.C."/>
            <person name="Theobald S."/>
            <person name="Frisvad J.C."/>
            <person name="Larsen T.O."/>
            <person name="Kjaerboelling I."/>
            <person name="Rothschild-Mancinelli K."/>
            <person name="Lyhne E.K."/>
            <person name="Kogle M.E."/>
            <person name="Barry K."/>
            <person name="Clum A."/>
            <person name="Na H."/>
            <person name="Ledsgaard L."/>
            <person name="Lin J."/>
            <person name="Lipzen A."/>
            <person name="Kuo A."/>
            <person name="Riley R."/>
            <person name="Mondo S."/>
            <person name="LaButti K."/>
            <person name="Haridas S."/>
            <person name="Pangalinan J."/>
            <person name="Salamov A.A."/>
            <person name="Simmons B.A."/>
            <person name="Magnuson J.K."/>
            <person name="Chen J."/>
            <person name="Drula E."/>
            <person name="Henrissat B."/>
            <person name="Wiebenga A."/>
            <person name="Lubbers R.J."/>
            <person name="Gomes A.C."/>
            <person name="Macurrencykelacurrency M.R."/>
            <person name="Stajich J."/>
            <person name="Grigoriev I.V."/>
            <person name="Mortensen U.H."/>
            <person name="De vries R.P."/>
            <person name="Baker S.E."/>
            <person name="Andersen M.R."/>
        </authorList>
    </citation>
    <scope>NUCLEOTIDE SEQUENCE [LARGE SCALE GENOMIC DNA]</scope>
    <source>
        <strain evidence="6 7">CBS 756.74</strain>
    </source>
</reference>
<dbReference type="Proteomes" id="UP001610444">
    <property type="component" value="Unassembled WGS sequence"/>
</dbReference>
<comment type="caution">
    <text evidence="6">The sequence shown here is derived from an EMBL/GenBank/DDBJ whole genome shotgun (WGS) entry which is preliminary data.</text>
</comment>
<protein>
    <recommendedName>
        <fullName evidence="5">Zn(2)-C6 fungal-type domain-containing protein</fullName>
    </recommendedName>
</protein>
<evidence type="ECO:0000256" key="2">
    <source>
        <dbReference type="ARBA" id="ARBA00023125"/>
    </source>
</evidence>
<dbReference type="RefSeq" id="XP_070901095.1">
    <property type="nucleotide sequence ID" value="XM_071049229.1"/>
</dbReference>
<keyword evidence="1" id="KW-0805">Transcription regulation</keyword>
<dbReference type="PROSITE" id="PS50048">
    <property type="entry name" value="ZN2_CY6_FUNGAL_2"/>
    <property type="match status" value="1"/>
</dbReference>
<dbReference type="SUPFAM" id="SSF57701">
    <property type="entry name" value="Zn2/Cys6 DNA-binding domain"/>
    <property type="match status" value="1"/>
</dbReference>
<sequence>MVLEQFEHQINHNGASAVTQSMASRPTVVRKKFAKPPVKVACLACRASRTRCDGQDPCNNCLSKKRKCSYLPSKRGGPRQKKKPPVLAEDTVRQDGVNHQAIAPISPDFDDSAAIFGQIDVLSAPGAGLRSLDFSSDVQSMFAGLFVPNDDSSSHAQMEPTPSSSSTSLQTVVRTYGSEHQILNAYYDFVHDYFPILPPRTAPPIVDYPLEGAGSFTESPSEEPVLVYRPRSPLSLAISAVLALVPHPNDPEPLSPSSIIRRRTYAHTFAQLATSSIESDCELHASSTKASEALSNARPLIDRESFHPQAPVELESILALLVLAVYEYTQRGNLLKMRLRADQALAIALDMSLQSLGDEYDGFAEARRRAWWMTYYCVLQVSIVSTTVSFWHMYPLKLFPVLLLTPDDRQPLSIIANNPQFTTPYPRFPADPDGWSVLMQSQQVLVSATQYVIDLKECISTRADMSYIYERMQQLDAWASNVLARSNAPPQPSQPIFNGAMTERTTAQGIRAISRIKLSSAQIKIHRFRAFSDIPIFLKKHCDLTVANSINSVPKSASKTSERSEEISNIGCCSKLDQFQQRSPSEYAPSSTSSLPSKYQALPQYSFVNEFPYSCPHSARACLKASLVISQMFQNLPIPQPLTESGTPPQVLQLLPQNQYPRTMPSFACCLMQGSYALLMVYHKTRVDNLVLPGLGSAQASHPSNQFNEEFRQALERIIAAVTNYAVSSEALNGMKEEIEGAYQTTFEQPTYL</sequence>
<proteinExistence type="predicted"/>
<feature type="domain" description="Zn(2)-C6 fungal-type" evidence="5">
    <location>
        <begin position="41"/>
        <end position="70"/>
    </location>
</feature>
<evidence type="ECO:0000256" key="3">
    <source>
        <dbReference type="ARBA" id="ARBA00023163"/>
    </source>
</evidence>
<dbReference type="PANTHER" id="PTHR47431:SF5">
    <property type="entry name" value="ZN(II)2CYS6 TRANSCRIPTION FACTOR (EUROFUNG)"/>
    <property type="match status" value="1"/>
</dbReference>
<dbReference type="InterPro" id="IPR036864">
    <property type="entry name" value="Zn2-C6_fun-type_DNA-bd_sf"/>
</dbReference>
<keyword evidence="4" id="KW-0539">Nucleus</keyword>
<keyword evidence="3" id="KW-0804">Transcription</keyword>
<dbReference type="PROSITE" id="PS00463">
    <property type="entry name" value="ZN2_CY6_FUNGAL_1"/>
    <property type="match status" value="1"/>
</dbReference>
<accession>A0ABR4KN83</accession>
<evidence type="ECO:0000256" key="1">
    <source>
        <dbReference type="ARBA" id="ARBA00023015"/>
    </source>
</evidence>